<evidence type="ECO:0000259" key="1">
    <source>
        <dbReference type="Pfam" id="PF13018"/>
    </source>
</evidence>
<evidence type="ECO:0000313" key="2">
    <source>
        <dbReference type="EMBL" id="MTV41368.1"/>
    </source>
</evidence>
<dbReference type="AlphaFoldDB" id="A0A6L6PQK3"/>
<dbReference type="EMBL" id="WNKY01000054">
    <property type="protein sequence ID" value="MTV41368.1"/>
    <property type="molecule type" value="Genomic_DNA"/>
</dbReference>
<dbReference type="InterPro" id="IPR024973">
    <property type="entry name" value="ESPR"/>
</dbReference>
<organism evidence="2 3">
    <name type="scientific">Duganella radicis</name>
    <dbReference type="NCBI Taxonomy" id="551988"/>
    <lineage>
        <taxon>Bacteria</taxon>
        <taxon>Pseudomonadati</taxon>
        <taxon>Pseudomonadota</taxon>
        <taxon>Betaproteobacteria</taxon>
        <taxon>Burkholderiales</taxon>
        <taxon>Oxalobacteraceae</taxon>
        <taxon>Telluria group</taxon>
        <taxon>Duganella</taxon>
    </lineage>
</organism>
<comment type="caution">
    <text evidence="2">The sequence shown here is derived from an EMBL/GenBank/DDBJ whole genome shotgun (WGS) entry which is preliminary data.</text>
</comment>
<protein>
    <recommendedName>
        <fullName evidence="1">ESPR domain-containing protein</fullName>
    </recommendedName>
</protein>
<evidence type="ECO:0000313" key="3">
    <source>
        <dbReference type="Proteomes" id="UP000475582"/>
    </source>
</evidence>
<dbReference type="Pfam" id="PF13018">
    <property type="entry name" value="ESPR"/>
    <property type="match status" value="1"/>
</dbReference>
<gene>
    <name evidence="2" type="ORF">GM676_27820</name>
</gene>
<keyword evidence="3" id="KW-1185">Reference proteome</keyword>
<name>A0A6L6PQK3_9BURK</name>
<reference evidence="2 3" key="1">
    <citation type="submission" date="2019-11" db="EMBL/GenBank/DDBJ databases">
        <title>Type strains purchased from KCTC, JCM and DSMZ.</title>
        <authorList>
            <person name="Lu H."/>
        </authorList>
    </citation>
    <scope>NUCLEOTIDE SEQUENCE [LARGE SCALE GENOMIC DNA]</scope>
    <source>
        <strain evidence="2 3">KCTC 22382</strain>
    </source>
</reference>
<sequence>MNRIFRVVWNAAQGVWQVCSELGGTRGKAASRRARRRAL</sequence>
<accession>A0A6L6PQK3</accession>
<feature type="domain" description="ESPR" evidence="1">
    <location>
        <begin position="1"/>
        <end position="38"/>
    </location>
</feature>
<dbReference type="Proteomes" id="UP000475582">
    <property type="component" value="Unassembled WGS sequence"/>
</dbReference>
<feature type="non-terminal residue" evidence="2">
    <location>
        <position position="39"/>
    </location>
</feature>
<proteinExistence type="predicted"/>
<dbReference type="RefSeq" id="WP_211923305.1">
    <property type="nucleotide sequence ID" value="NZ_WNKY01000054.1"/>
</dbReference>